<proteinExistence type="predicted"/>
<evidence type="ECO:0000256" key="1">
    <source>
        <dbReference type="SAM" id="MobiDB-lite"/>
    </source>
</evidence>
<dbReference type="PANTHER" id="PTHR43591:SF99">
    <property type="entry name" value="OS06G0646000 PROTEIN"/>
    <property type="match status" value="1"/>
</dbReference>
<dbReference type="GO" id="GO:0032259">
    <property type="term" value="P:methylation"/>
    <property type="evidence" value="ECO:0007669"/>
    <property type="project" value="UniProtKB-KW"/>
</dbReference>
<dbReference type="CDD" id="cd02440">
    <property type="entry name" value="AdoMet_MTases"/>
    <property type="match status" value="1"/>
</dbReference>
<reference evidence="3" key="1">
    <citation type="submission" date="2024-01" db="EMBL/GenBank/DDBJ databases">
        <title>First draft genome sequence data of TA4-1, the type strain of Gram-positive actinobacterium Streptomyces chiangmaiensis.</title>
        <authorList>
            <person name="Yasawong M."/>
            <person name="Nantapong N."/>
        </authorList>
    </citation>
    <scope>NUCLEOTIDE SEQUENCE</scope>
    <source>
        <strain evidence="3">TA4-1</strain>
    </source>
</reference>
<gene>
    <name evidence="3" type="ORF">VXC91_08190</name>
</gene>
<feature type="domain" description="Methyltransferase type 11" evidence="2">
    <location>
        <begin position="40"/>
        <end position="134"/>
    </location>
</feature>
<evidence type="ECO:0000313" key="4">
    <source>
        <dbReference type="Proteomes" id="UP001333996"/>
    </source>
</evidence>
<dbReference type="Pfam" id="PF08241">
    <property type="entry name" value="Methyltransf_11"/>
    <property type="match status" value="1"/>
</dbReference>
<keyword evidence="3" id="KW-0489">Methyltransferase</keyword>
<organism evidence="3 4">
    <name type="scientific">Streptomyces chiangmaiensis</name>
    <dbReference type="NCBI Taxonomy" id="766497"/>
    <lineage>
        <taxon>Bacteria</taxon>
        <taxon>Bacillati</taxon>
        <taxon>Actinomycetota</taxon>
        <taxon>Actinomycetes</taxon>
        <taxon>Kitasatosporales</taxon>
        <taxon>Streptomycetaceae</taxon>
        <taxon>Streptomyces</taxon>
    </lineage>
</organism>
<evidence type="ECO:0000259" key="2">
    <source>
        <dbReference type="Pfam" id="PF08241"/>
    </source>
</evidence>
<feature type="region of interest" description="Disordered" evidence="1">
    <location>
        <begin position="198"/>
        <end position="228"/>
    </location>
</feature>
<keyword evidence="4" id="KW-1185">Reference proteome</keyword>
<protein>
    <submittedName>
        <fullName evidence="3">Class I SAM-dependent methyltransferase</fullName>
        <ecNumber evidence="3">2.1.-.-</ecNumber>
    </submittedName>
</protein>
<accession>A0ABU7FEH4</accession>
<dbReference type="InterPro" id="IPR013216">
    <property type="entry name" value="Methyltransf_11"/>
</dbReference>
<dbReference type="EC" id="2.1.-.-" evidence="3"/>
<comment type="caution">
    <text evidence="3">The sequence shown here is derived from an EMBL/GenBank/DDBJ whole genome shotgun (WGS) entry which is preliminary data.</text>
</comment>
<dbReference type="RefSeq" id="WP_329506240.1">
    <property type="nucleotide sequence ID" value="NZ_BAAAYZ010000095.1"/>
</dbReference>
<sequence length="228" mass="23545">MLDYEAEADAYDATRGGEPRARAAADAVLGLIPEGAGRLLDVACGTGIVTRRLAAGRPGLRVTGADLTHAMARLAVARLPAAVFRADSRRLPVRDGSFDAVTTVWLLHLLEGPEDVRAVIDECARALRPGGVYITTLAGRPRCGRREPAVRRGGECPGGRARPGLRDTRRVCVLRAPADICGRGSRCLSACRPAGTRAVPSAKPSGAAPAAAGGGGPPPGCRRGCRSG</sequence>
<dbReference type="PANTHER" id="PTHR43591">
    <property type="entry name" value="METHYLTRANSFERASE"/>
    <property type="match status" value="1"/>
</dbReference>
<feature type="compositionally biased region" description="Low complexity" evidence="1">
    <location>
        <begin position="200"/>
        <end position="211"/>
    </location>
</feature>
<dbReference type="InterPro" id="IPR029063">
    <property type="entry name" value="SAM-dependent_MTases_sf"/>
</dbReference>
<keyword evidence="3" id="KW-0808">Transferase</keyword>
<name>A0ABU7FEH4_9ACTN</name>
<dbReference type="GO" id="GO:0008168">
    <property type="term" value="F:methyltransferase activity"/>
    <property type="evidence" value="ECO:0007669"/>
    <property type="project" value="UniProtKB-KW"/>
</dbReference>
<dbReference type="EMBL" id="JAYWVC010000017">
    <property type="protein sequence ID" value="MED7821962.1"/>
    <property type="molecule type" value="Genomic_DNA"/>
</dbReference>
<dbReference type="Proteomes" id="UP001333996">
    <property type="component" value="Unassembled WGS sequence"/>
</dbReference>
<evidence type="ECO:0000313" key="3">
    <source>
        <dbReference type="EMBL" id="MED7821962.1"/>
    </source>
</evidence>
<dbReference type="Gene3D" id="3.40.50.150">
    <property type="entry name" value="Vaccinia Virus protein VP39"/>
    <property type="match status" value="1"/>
</dbReference>
<dbReference type="SUPFAM" id="SSF53335">
    <property type="entry name" value="S-adenosyl-L-methionine-dependent methyltransferases"/>
    <property type="match status" value="1"/>
</dbReference>